<name>A0AAD6SVR5_9AGAR</name>
<feature type="region of interest" description="Disordered" evidence="2">
    <location>
        <begin position="187"/>
        <end position="260"/>
    </location>
</feature>
<feature type="compositionally biased region" description="Low complexity" evidence="2">
    <location>
        <begin position="296"/>
        <end position="315"/>
    </location>
</feature>
<organism evidence="3 4">
    <name type="scientific">Mycena alexandri</name>
    <dbReference type="NCBI Taxonomy" id="1745969"/>
    <lineage>
        <taxon>Eukaryota</taxon>
        <taxon>Fungi</taxon>
        <taxon>Dikarya</taxon>
        <taxon>Basidiomycota</taxon>
        <taxon>Agaricomycotina</taxon>
        <taxon>Agaricomycetes</taxon>
        <taxon>Agaricomycetidae</taxon>
        <taxon>Agaricales</taxon>
        <taxon>Marasmiineae</taxon>
        <taxon>Mycenaceae</taxon>
        <taxon>Mycena</taxon>
    </lineage>
</organism>
<feature type="compositionally biased region" description="Acidic residues" evidence="2">
    <location>
        <begin position="665"/>
        <end position="679"/>
    </location>
</feature>
<dbReference type="Proteomes" id="UP001218188">
    <property type="component" value="Unassembled WGS sequence"/>
</dbReference>
<evidence type="ECO:0000256" key="1">
    <source>
        <dbReference type="SAM" id="Coils"/>
    </source>
</evidence>
<keyword evidence="1" id="KW-0175">Coiled coil</keyword>
<accession>A0AAD6SVR5</accession>
<dbReference type="EMBL" id="JARJCM010000053">
    <property type="protein sequence ID" value="KAJ7034954.1"/>
    <property type="molecule type" value="Genomic_DNA"/>
</dbReference>
<comment type="caution">
    <text evidence="3">The sequence shown here is derived from an EMBL/GenBank/DDBJ whole genome shotgun (WGS) entry which is preliminary data.</text>
</comment>
<feature type="region of interest" description="Disordered" evidence="2">
    <location>
        <begin position="291"/>
        <end position="322"/>
    </location>
</feature>
<evidence type="ECO:0000313" key="3">
    <source>
        <dbReference type="EMBL" id="KAJ7034954.1"/>
    </source>
</evidence>
<proteinExistence type="predicted"/>
<sequence>MLHTAHGRAQSAGTTAVNGMSCRRRGGLDWGVESGGMLTSGTRGEARTKSGVSSVISRKVDFGDALGSRLTSVRTQRAASDRTWRVVHITKREGKPFWRELKTFETFYVSLLTTAGHIRPKVGPEVRIQGHICWLQGRASLEGESSVLNGDIVVRAKARSQSHCDFTRFLSSYTQVLIPSRSVDMFKPKPASGKPKASESLLQSHPDASKENYDTSPPLKRQRRNSHSQPPSSSFLNPFARRDLPAFQPDPTLPPNSYVQLPEDQMQYGYTPKLSPTQLEALERLGTSPENLEEFSAPSTSMTTPSSAPAETSPAIDPTLDSPASAEFPASIFLSHPRHTSVEKPKSALTPLMTPFQIASQPEHNSAPPILATATRPAAHIPKAITDRLNDQETRIRTLEQHIAHDTDIISTLERIKSELDADIQDLDGENHQMFIHMQEQDERLEEQQAMIDSLFAAVQELQQGQGEVIHAKSGTKKKESRDNPWNLASRRAFYTAMGLPSTSKVKDAAIPPVKKCGGFVKDPETKTGQLLRPDWTASFSENSNWHPRMVTYMRQKVPSHNPAITKEIMQAKSDQDILDRLEAIFSNVRTEYRKTAKGSSGEAKDAGEGEDDGEVVDSKQANRRQGRKVRKCDERMMALNSRNITLQPPFGFFLQARYQSTDESDDEDVIDPDTENENEVPAQATRKPWISRAPTYRTDEFQDGVLEIDKLVFKLRDLYSKDNRGKTPAHPRIRGPPKDVPLPFVGANNDNKIARSAISPEWLASHPDNDTPSRIQQEAVEVEVPEAADAGDVD</sequence>
<dbReference type="AlphaFoldDB" id="A0AAD6SVR5"/>
<protein>
    <submittedName>
        <fullName evidence="3">Uncharacterized protein</fullName>
    </submittedName>
</protein>
<feature type="coiled-coil region" evidence="1">
    <location>
        <begin position="410"/>
        <end position="465"/>
    </location>
</feature>
<feature type="region of interest" description="Disordered" evidence="2">
    <location>
        <begin position="665"/>
        <end position="684"/>
    </location>
</feature>
<reference evidence="3" key="1">
    <citation type="submission" date="2023-03" db="EMBL/GenBank/DDBJ databases">
        <title>Massive genome expansion in bonnet fungi (Mycena s.s.) driven by repeated elements and novel gene families across ecological guilds.</title>
        <authorList>
            <consortium name="Lawrence Berkeley National Laboratory"/>
            <person name="Harder C.B."/>
            <person name="Miyauchi S."/>
            <person name="Viragh M."/>
            <person name="Kuo A."/>
            <person name="Thoen E."/>
            <person name="Andreopoulos B."/>
            <person name="Lu D."/>
            <person name="Skrede I."/>
            <person name="Drula E."/>
            <person name="Henrissat B."/>
            <person name="Morin E."/>
            <person name="Kohler A."/>
            <person name="Barry K."/>
            <person name="LaButti K."/>
            <person name="Morin E."/>
            <person name="Salamov A."/>
            <person name="Lipzen A."/>
            <person name="Mereny Z."/>
            <person name="Hegedus B."/>
            <person name="Baldrian P."/>
            <person name="Stursova M."/>
            <person name="Weitz H."/>
            <person name="Taylor A."/>
            <person name="Grigoriev I.V."/>
            <person name="Nagy L.G."/>
            <person name="Martin F."/>
            <person name="Kauserud H."/>
        </authorList>
    </citation>
    <scope>NUCLEOTIDE SEQUENCE</scope>
    <source>
        <strain evidence="3">CBHHK200</strain>
    </source>
</reference>
<gene>
    <name evidence="3" type="ORF">C8F04DRAFT_1346197</name>
</gene>
<evidence type="ECO:0000313" key="4">
    <source>
        <dbReference type="Proteomes" id="UP001218188"/>
    </source>
</evidence>
<feature type="region of interest" description="Disordered" evidence="2">
    <location>
        <begin position="724"/>
        <end position="743"/>
    </location>
</feature>
<evidence type="ECO:0000256" key="2">
    <source>
        <dbReference type="SAM" id="MobiDB-lite"/>
    </source>
</evidence>
<feature type="region of interest" description="Disordered" evidence="2">
    <location>
        <begin position="593"/>
        <end position="630"/>
    </location>
</feature>
<feature type="compositionally biased region" description="Polar residues" evidence="2">
    <location>
        <begin position="227"/>
        <end position="236"/>
    </location>
</feature>
<keyword evidence="4" id="KW-1185">Reference proteome</keyword>